<evidence type="ECO:0000256" key="2">
    <source>
        <dbReference type="ARBA" id="ARBA00007703"/>
    </source>
</evidence>
<evidence type="ECO:0000256" key="1">
    <source>
        <dbReference type="ARBA" id="ARBA00002397"/>
    </source>
</evidence>
<evidence type="ECO:0000256" key="3">
    <source>
        <dbReference type="ARBA" id="ARBA00022795"/>
    </source>
</evidence>
<keyword evidence="3" id="KW-1005">Bacterial flagellum biogenesis</keyword>
<organism evidence="4 5">
    <name type="scientific">Abyssobacteria bacterium (strain SURF_5)</name>
    <dbReference type="NCBI Taxonomy" id="2093360"/>
    <lineage>
        <taxon>Bacteria</taxon>
        <taxon>Pseudomonadati</taxon>
        <taxon>Candidatus Hydrogenedentota</taxon>
        <taxon>Candidatus Abyssobacteria</taxon>
    </lineage>
</organism>
<dbReference type="GO" id="GO:0044780">
    <property type="term" value="P:bacterial-type flagellum assembly"/>
    <property type="evidence" value="ECO:0007669"/>
    <property type="project" value="InterPro"/>
</dbReference>
<reference evidence="4 5" key="1">
    <citation type="journal article" date="2017" name="ISME J.">
        <title>Energy and carbon metabolisms in a deep terrestrial subsurface fluid microbial community.</title>
        <authorList>
            <person name="Momper L."/>
            <person name="Jungbluth S.P."/>
            <person name="Lee M.D."/>
            <person name="Amend J.P."/>
        </authorList>
    </citation>
    <scope>NUCLEOTIDE SEQUENCE [LARGE SCALE GENOMIC DNA]</scope>
    <source>
        <strain evidence="4">SURF_5</strain>
    </source>
</reference>
<protein>
    <recommendedName>
        <fullName evidence="6">Flagellar protein FlgN</fullName>
    </recommendedName>
</protein>
<gene>
    <name evidence="4" type="ORF">C4520_20540</name>
</gene>
<dbReference type="InterPro" id="IPR036679">
    <property type="entry name" value="FlgN-like_sf"/>
</dbReference>
<name>A0A3A4N8L1_ABYX5</name>
<accession>A0A3A4N8L1</accession>
<evidence type="ECO:0000313" key="5">
    <source>
        <dbReference type="Proteomes" id="UP000265882"/>
    </source>
</evidence>
<dbReference type="InterPro" id="IPR007809">
    <property type="entry name" value="FlgN-like"/>
</dbReference>
<dbReference type="Proteomes" id="UP000265882">
    <property type="component" value="Unassembled WGS sequence"/>
</dbReference>
<dbReference type="AlphaFoldDB" id="A0A3A4N8L1"/>
<evidence type="ECO:0008006" key="6">
    <source>
        <dbReference type="Google" id="ProtNLM"/>
    </source>
</evidence>
<proteinExistence type="inferred from homology"/>
<comment type="similarity">
    <text evidence="2">Belongs to the FlgN family.</text>
</comment>
<comment type="caution">
    <text evidence="4">The sequence shown here is derived from an EMBL/GenBank/DDBJ whole genome shotgun (WGS) entry which is preliminary data.</text>
</comment>
<dbReference type="SUPFAM" id="SSF140566">
    <property type="entry name" value="FlgN-like"/>
    <property type="match status" value="1"/>
</dbReference>
<dbReference type="EMBL" id="QZKU01000139">
    <property type="protein sequence ID" value="RJP14965.1"/>
    <property type="molecule type" value="Genomic_DNA"/>
</dbReference>
<comment type="function">
    <text evidence="1">Required for the efficient initiation of filament assembly.</text>
</comment>
<evidence type="ECO:0000313" key="4">
    <source>
        <dbReference type="EMBL" id="RJP14965.1"/>
    </source>
</evidence>
<sequence>MPEMLKPMRESIEREFERFQQMLRAQAELYRTLIGLAKKQAQKIAEKHIDGFIGVLEEKRTILQEIESIEVSSAPLRDAWESRSQLADEETRRRVRGLVDEIRRLLEELLELESNSQSELGHAKDLVEEQLRQVNAGPDAMRSYKGPVQCKPRFMNEIG</sequence>
<dbReference type="Pfam" id="PF05130">
    <property type="entry name" value="FlgN"/>
    <property type="match status" value="1"/>
</dbReference>